<organism evidence="1 2">
    <name type="scientific">Thalassotalea insulae</name>
    <dbReference type="NCBI Taxonomy" id="2056778"/>
    <lineage>
        <taxon>Bacteria</taxon>
        <taxon>Pseudomonadati</taxon>
        <taxon>Pseudomonadota</taxon>
        <taxon>Gammaproteobacteria</taxon>
        <taxon>Alteromonadales</taxon>
        <taxon>Colwelliaceae</taxon>
        <taxon>Thalassotalea</taxon>
    </lineage>
</organism>
<reference evidence="1 2" key="1">
    <citation type="submission" date="2023-03" db="EMBL/GenBank/DDBJ databases">
        <title>Draft genome sequence of Thalassotalea insulae KCTC 62186T.</title>
        <authorList>
            <person name="Sawabe T."/>
        </authorList>
    </citation>
    <scope>NUCLEOTIDE SEQUENCE [LARGE SCALE GENOMIC DNA]</scope>
    <source>
        <strain evidence="1 2">KCTC 62186</strain>
    </source>
</reference>
<keyword evidence="2" id="KW-1185">Reference proteome</keyword>
<accession>A0ABQ6GQN7</accession>
<gene>
    <name evidence="1" type="ORF">tinsulaeT_15460</name>
</gene>
<sequence length="35" mass="4098">MNINTTKRILAKFTFFLQQFNKCIGYKNQIESGSL</sequence>
<dbReference type="EMBL" id="BSST01000001">
    <property type="protein sequence ID" value="GLX78206.1"/>
    <property type="molecule type" value="Genomic_DNA"/>
</dbReference>
<evidence type="ECO:0000313" key="1">
    <source>
        <dbReference type="EMBL" id="GLX78206.1"/>
    </source>
</evidence>
<protein>
    <submittedName>
        <fullName evidence="1">Uncharacterized protein</fullName>
    </submittedName>
</protein>
<evidence type="ECO:0000313" key="2">
    <source>
        <dbReference type="Proteomes" id="UP001157186"/>
    </source>
</evidence>
<dbReference type="Proteomes" id="UP001157186">
    <property type="component" value="Unassembled WGS sequence"/>
</dbReference>
<proteinExistence type="predicted"/>
<name>A0ABQ6GQN7_9GAMM</name>
<comment type="caution">
    <text evidence="1">The sequence shown here is derived from an EMBL/GenBank/DDBJ whole genome shotgun (WGS) entry which is preliminary data.</text>
</comment>